<dbReference type="Proteomes" id="UP000830729">
    <property type="component" value="Chromosome"/>
</dbReference>
<proteinExistence type="predicted"/>
<dbReference type="RefSeq" id="WP_248649960.1">
    <property type="nucleotide sequence ID" value="NZ_CP096659.1"/>
</dbReference>
<dbReference type="AlphaFoldDB" id="A0A8U0HSD7"/>
<keyword evidence="2" id="KW-1185">Reference proteome</keyword>
<dbReference type="EMBL" id="CP096659">
    <property type="protein sequence ID" value="UPV73910.1"/>
    <property type="molecule type" value="Genomic_DNA"/>
</dbReference>
<dbReference type="GeneID" id="72186611"/>
<name>A0A8U0HSD7_9EURY</name>
<evidence type="ECO:0000313" key="1">
    <source>
        <dbReference type="EMBL" id="UPV73910.1"/>
    </source>
</evidence>
<accession>A0A8U0HSD7</accession>
<reference evidence="1 2" key="1">
    <citation type="submission" date="2022-04" db="EMBL/GenBank/DDBJ databases">
        <title>Diverse halophilic archaea isolated from saline environments.</title>
        <authorList>
            <person name="Cui H.-L."/>
        </authorList>
    </citation>
    <scope>NUCLEOTIDE SEQUENCE [LARGE SCALE GENOMIC DNA]</scope>
    <source>
        <strain evidence="1 2">XZYJT49</strain>
    </source>
</reference>
<sequence>MYDDALSSDLWTAAANFYYVCENTLSPGYDEKDPVPVVSSITQYSQHKQLPEIHDGSEVNTFIRHSCILTLYAIL</sequence>
<dbReference type="KEGG" id="halx:M0R89_15390"/>
<protein>
    <submittedName>
        <fullName evidence="1">Uncharacterized protein</fullName>
    </submittedName>
</protein>
<organism evidence="1 2">
    <name type="scientific">Halorussus limi</name>
    <dbReference type="NCBI Taxonomy" id="2938695"/>
    <lineage>
        <taxon>Archaea</taxon>
        <taxon>Methanobacteriati</taxon>
        <taxon>Methanobacteriota</taxon>
        <taxon>Stenosarchaea group</taxon>
        <taxon>Halobacteria</taxon>
        <taxon>Halobacteriales</taxon>
        <taxon>Haladaptataceae</taxon>
        <taxon>Halorussus</taxon>
    </lineage>
</organism>
<evidence type="ECO:0000313" key="2">
    <source>
        <dbReference type="Proteomes" id="UP000830729"/>
    </source>
</evidence>
<gene>
    <name evidence="1" type="ORF">M0R89_15390</name>
</gene>